<dbReference type="InterPro" id="IPR011206">
    <property type="entry name" value="Citrate_lyase_beta/mcl1/mcl2"/>
</dbReference>
<dbReference type="AlphaFoldDB" id="A0A3L7DZG7"/>
<feature type="domain" description="HpcH/HpaI aldolase/citrate lyase" evidence="6">
    <location>
        <begin position="11"/>
        <end position="225"/>
    </location>
</feature>
<dbReference type="Pfam" id="PF03328">
    <property type="entry name" value="HpcH_HpaI"/>
    <property type="match status" value="1"/>
</dbReference>
<evidence type="ECO:0000259" key="6">
    <source>
        <dbReference type="Pfam" id="PF03328"/>
    </source>
</evidence>
<organism evidence="7 8">
    <name type="scientific">Seongchinamella sediminis</name>
    <dbReference type="NCBI Taxonomy" id="2283635"/>
    <lineage>
        <taxon>Bacteria</taxon>
        <taxon>Pseudomonadati</taxon>
        <taxon>Pseudomonadota</taxon>
        <taxon>Gammaproteobacteria</taxon>
        <taxon>Cellvibrionales</taxon>
        <taxon>Halieaceae</taxon>
        <taxon>Seongchinamella</taxon>
    </lineage>
</organism>
<evidence type="ECO:0000256" key="4">
    <source>
        <dbReference type="PIRSR" id="PIRSR015582-1"/>
    </source>
</evidence>
<dbReference type="GO" id="GO:0016829">
    <property type="term" value="F:lyase activity"/>
    <property type="evidence" value="ECO:0007669"/>
    <property type="project" value="UniProtKB-KW"/>
</dbReference>
<dbReference type="PANTHER" id="PTHR32308:SF10">
    <property type="entry name" value="CITRATE LYASE SUBUNIT BETA"/>
    <property type="match status" value="1"/>
</dbReference>
<dbReference type="RefSeq" id="WP_117955201.1">
    <property type="nucleotide sequence ID" value="NZ_QRAN01000013.1"/>
</dbReference>
<feature type="binding site" evidence="4">
    <location>
        <position position="128"/>
    </location>
    <ligand>
        <name>substrate</name>
    </ligand>
</feature>
<evidence type="ECO:0000313" key="8">
    <source>
        <dbReference type="Proteomes" id="UP000265509"/>
    </source>
</evidence>
<evidence type="ECO:0000256" key="2">
    <source>
        <dbReference type="ARBA" id="ARBA00022723"/>
    </source>
</evidence>
<dbReference type="SUPFAM" id="SSF51621">
    <property type="entry name" value="Phosphoenolpyruvate/pyruvate domain"/>
    <property type="match status" value="1"/>
</dbReference>
<keyword evidence="8" id="KW-1185">Reference proteome</keyword>
<gene>
    <name evidence="7" type="ORF">DWB85_12690</name>
</gene>
<dbReference type="GO" id="GO:0006107">
    <property type="term" value="P:oxaloacetate metabolic process"/>
    <property type="evidence" value="ECO:0007669"/>
    <property type="project" value="TreeGrafter"/>
</dbReference>
<protein>
    <submittedName>
        <fullName evidence="7">CoA ester lyase</fullName>
    </submittedName>
</protein>
<dbReference type="EMBL" id="QRAN01000013">
    <property type="protein sequence ID" value="RLQ21381.1"/>
    <property type="molecule type" value="Genomic_DNA"/>
</dbReference>
<dbReference type="InterPro" id="IPR005000">
    <property type="entry name" value="Aldolase/citrate-lyase_domain"/>
</dbReference>
<keyword evidence="2 5" id="KW-0479">Metal-binding</keyword>
<accession>A0A3L7DZG7</accession>
<dbReference type="PIRSF" id="PIRSF015582">
    <property type="entry name" value="Cit_lyase_B"/>
    <property type="match status" value="1"/>
</dbReference>
<evidence type="ECO:0000256" key="5">
    <source>
        <dbReference type="PIRSR" id="PIRSR015582-2"/>
    </source>
</evidence>
<sequence>MNKHTSFRPRRSLLYMPGANTRALEKARTLPADMLVFDLEDAVAPDAKVAARESVAAALRSGAFGYRELLVRINALESEWGRADMDAALAAAPDGILLPKVATAAQVRAADQLLRAAGSDAALWAMIETPLAILNIAAIAATAQETRLAGFVVGTNDLAKELNAETDPGRSAFQVHLALTLAAARAHGLVAIDGVYNDFRDADGLAAECEQGRLLGFDGKSLIHPAQLETANRVFAPTPQAVSRAQAIVDAFARAENAGKGVIELDGRMVELLHREQAEQVIAIARAIDETGGS</sequence>
<evidence type="ECO:0000256" key="3">
    <source>
        <dbReference type="ARBA" id="ARBA00022842"/>
    </source>
</evidence>
<dbReference type="Gene3D" id="3.20.20.60">
    <property type="entry name" value="Phosphoenolpyruvate-binding domains"/>
    <property type="match status" value="1"/>
</dbReference>
<feature type="binding site" evidence="5">
    <location>
        <position position="128"/>
    </location>
    <ligand>
        <name>Mg(2+)</name>
        <dbReference type="ChEBI" id="CHEBI:18420"/>
    </ligand>
</feature>
<proteinExistence type="predicted"/>
<dbReference type="Proteomes" id="UP000265509">
    <property type="component" value="Unassembled WGS sequence"/>
</dbReference>
<dbReference type="OrthoDB" id="6831788at2"/>
<comment type="caution">
    <text evidence="7">The sequence shown here is derived from an EMBL/GenBank/DDBJ whole genome shotgun (WGS) entry which is preliminary data.</text>
</comment>
<feature type="binding site" evidence="5">
    <location>
        <position position="157"/>
    </location>
    <ligand>
        <name>Mg(2+)</name>
        <dbReference type="ChEBI" id="CHEBI:18420"/>
    </ligand>
</feature>
<reference evidence="7 8" key="1">
    <citation type="submission" date="2018-07" db="EMBL/GenBank/DDBJ databases">
        <title>Halioglobus sp. genome submission.</title>
        <authorList>
            <person name="Ye M.-Q."/>
            <person name="Du Z.-J."/>
        </authorList>
    </citation>
    <scope>NUCLEOTIDE SEQUENCE [LARGE SCALE GENOMIC DNA]</scope>
    <source>
        <strain evidence="7 8">U0301</strain>
    </source>
</reference>
<dbReference type="InterPro" id="IPR040442">
    <property type="entry name" value="Pyrv_kinase-like_dom_sf"/>
</dbReference>
<comment type="cofactor">
    <cofactor evidence="1">
        <name>Mg(2+)</name>
        <dbReference type="ChEBI" id="CHEBI:18420"/>
    </cofactor>
</comment>
<feature type="binding site" evidence="4">
    <location>
        <position position="72"/>
    </location>
    <ligand>
        <name>substrate</name>
    </ligand>
</feature>
<keyword evidence="7" id="KW-0456">Lyase</keyword>
<dbReference type="GO" id="GO:0000287">
    <property type="term" value="F:magnesium ion binding"/>
    <property type="evidence" value="ECO:0007669"/>
    <property type="project" value="TreeGrafter"/>
</dbReference>
<name>A0A3L7DZG7_9GAMM</name>
<keyword evidence="3 5" id="KW-0460">Magnesium</keyword>
<evidence type="ECO:0000256" key="1">
    <source>
        <dbReference type="ARBA" id="ARBA00001946"/>
    </source>
</evidence>
<evidence type="ECO:0000313" key="7">
    <source>
        <dbReference type="EMBL" id="RLQ21381.1"/>
    </source>
</evidence>
<dbReference type="InterPro" id="IPR015813">
    <property type="entry name" value="Pyrv/PenolPyrv_kinase-like_dom"/>
</dbReference>
<dbReference type="PANTHER" id="PTHR32308">
    <property type="entry name" value="LYASE BETA SUBUNIT, PUTATIVE (AFU_ORTHOLOGUE AFUA_4G13030)-RELATED"/>
    <property type="match status" value="1"/>
</dbReference>